<dbReference type="PANTHER" id="PTHR47478">
    <property type="match status" value="1"/>
</dbReference>
<protein>
    <submittedName>
        <fullName evidence="1">Putative hydrolase of the HAD superfamily</fullName>
    </submittedName>
</protein>
<gene>
    <name evidence="1" type="ORF">SAMN04488034_104222</name>
</gene>
<name>A0A1H5NKQ2_9FLAO</name>
<dbReference type="SFLD" id="SFLDG01129">
    <property type="entry name" value="C1.5:_HAD__Beta-PGM__Phosphata"/>
    <property type="match status" value="1"/>
</dbReference>
<dbReference type="CDD" id="cd04305">
    <property type="entry name" value="HAD_Neu5Ac-Pase_like"/>
    <property type="match status" value="1"/>
</dbReference>
<keyword evidence="2" id="KW-1185">Reference proteome</keyword>
<proteinExistence type="predicted"/>
<reference evidence="1 2" key="1">
    <citation type="submission" date="2016-10" db="EMBL/GenBank/DDBJ databases">
        <authorList>
            <person name="de Groot N.N."/>
        </authorList>
    </citation>
    <scope>NUCLEOTIDE SEQUENCE [LARGE SCALE GENOMIC DNA]</scope>
    <source>
        <strain evidence="1 2">DSM 23553</strain>
    </source>
</reference>
<dbReference type="EMBL" id="FNUG01000004">
    <property type="protein sequence ID" value="SEF01451.1"/>
    <property type="molecule type" value="Genomic_DNA"/>
</dbReference>
<dbReference type="PRINTS" id="PR00413">
    <property type="entry name" value="HADHALOGNASE"/>
</dbReference>
<dbReference type="RefSeq" id="WP_093113488.1">
    <property type="nucleotide sequence ID" value="NZ_FNGG01000004.1"/>
</dbReference>
<keyword evidence="1" id="KW-0378">Hydrolase</keyword>
<organism evidence="1 2">
    <name type="scientific">Salinimicrobium catena</name>
    <dbReference type="NCBI Taxonomy" id="390640"/>
    <lineage>
        <taxon>Bacteria</taxon>
        <taxon>Pseudomonadati</taxon>
        <taxon>Bacteroidota</taxon>
        <taxon>Flavobacteriia</taxon>
        <taxon>Flavobacteriales</taxon>
        <taxon>Flavobacteriaceae</taxon>
        <taxon>Salinimicrobium</taxon>
    </lineage>
</organism>
<evidence type="ECO:0000313" key="1">
    <source>
        <dbReference type="EMBL" id="SEF01451.1"/>
    </source>
</evidence>
<dbReference type="PANTHER" id="PTHR47478:SF1">
    <property type="entry name" value="PYRIMIDINE 5'-NUCLEOTIDASE YJJG"/>
    <property type="match status" value="1"/>
</dbReference>
<dbReference type="NCBIfam" id="TIGR01549">
    <property type="entry name" value="HAD-SF-IA-v1"/>
    <property type="match status" value="1"/>
</dbReference>
<dbReference type="InterPro" id="IPR052550">
    <property type="entry name" value="Pyrimidine_5'-ntase_YjjG"/>
</dbReference>
<dbReference type="OrthoDB" id="9802350at2"/>
<sequence>MTFHNLQHIFFDLDHTLWDFDRNSGLAFNSIFKKNRIAVELEEFLEAYSPINMDYWKKYRENRVSKEDLRYGRLKDTFDVLKVNVTDEQIDQLSVDYIDHLPNHNHLLEGTVEMLEYLHPKYKLHIITNGFKEVQHKKMASSGILKYFNTVTTSEDVGVKKPDRLIFEAALKNASAKIEESIMIGDNFEADILGAHSFGMPAILYNYYKQEFSPEYHQVLEMKELAKFF</sequence>
<dbReference type="InterPro" id="IPR036412">
    <property type="entry name" value="HAD-like_sf"/>
</dbReference>
<dbReference type="Gene3D" id="1.10.150.240">
    <property type="entry name" value="Putative phosphatase, domain 2"/>
    <property type="match status" value="1"/>
</dbReference>
<dbReference type="SUPFAM" id="SSF56784">
    <property type="entry name" value="HAD-like"/>
    <property type="match status" value="1"/>
</dbReference>
<accession>A0A1H5NKQ2</accession>
<dbReference type="SFLD" id="SFLDS00003">
    <property type="entry name" value="Haloacid_Dehalogenase"/>
    <property type="match status" value="1"/>
</dbReference>
<dbReference type="Pfam" id="PF13419">
    <property type="entry name" value="HAD_2"/>
    <property type="match status" value="1"/>
</dbReference>
<dbReference type="InterPro" id="IPR023214">
    <property type="entry name" value="HAD_sf"/>
</dbReference>
<dbReference type="AlphaFoldDB" id="A0A1H5NKQ2"/>
<dbReference type="InterPro" id="IPR011951">
    <property type="entry name" value="HAD-SF_hydro_IA_YjjG/PynA"/>
</dbReference>
<dbReference type="InterPro" id="IPR023198">
    <property type="entry name" value="PGP-like_dom2"/>
</dbReference>
<dbReference type="InterPro" id="IPR006439">
    <property type="entry name" value="HAD-SF_hydro_IA"/>
</dbReference>
<evidence type="ECO:0000313" key="2">
    <source>
        <dbReference type="Proteomes" id="UP000199448"/>
    </source>
</evidence>
<dbReference type="NCBIfam" id="TIGR02254">
    <property type="entry name" value="YjjG_YfnB"/>
    <property type="match status" value="1"/>
</dbReference>
<dbReference type="InterPro" id="IPR041492">
    <property type="entry name" value="HAD_2"/>
</dbReference>
<dbReference type="Gene3D" id="3.40.50.1000">
    <property type="entry name" value="HAD superfamily/HAD-like"/>
    <property type="match status" value="1"/>
</dbReference>
<dbReference type="Proteomes" id="UP000199448">
    <property type="component" value="Unassembled WGS sequence"/>
</dbReference>
<dbReference type="GO" id="GO:0008253">
    <property type="term" value="F:5'-nucleotidase activity"/>
    <property type="evidence" value="ECO:0007669"/>
    <property type="project" value="InterPro"/>
</dbReference>
<dbReference type="STRING" id="390640.SAMN04488034_104222"/>